<reference evidence="2 3" key="1">
    <citation type="submission" date="2017-07" db="EMBL/GenBank/DDBJ databases">
        <authorList>
            <person name="Talla V."/>
            <person name="Backstrom N."/>
        </authorList>
    </citation>
    <scope>NUCLEOTIDE SEQUENCE [LARGE SCALE GENOMIC DNA]</scope>
</reference>
<organism evidence="2 3">
    <name type="scientific">Leptidea sinapis</name>
    <dbReference type="NCBI Taxonomy" id="189913"/>
    <lineage>
        <taxon>Eukaryota</taxon>
        <taxon>Metazoa</taxon>
        <taxon>Ecdysozoa</taxon>
        <taxon>Arthropoda</taxon>
        <taxon>Hexapoda</taxon>
        <taxon>Insecta</taxon>
        <taxon>Pterygota</taxon>
        <taxon>Neoptera</taxon>
        <taxon>Endopterygota</taxon>
        <taxon>Lepidoptera</taxon>
        <taxon>Glossata</taxon>
        <taxon>Ditrysia</taxon>
        <taxon>Papilionoidea</taxon>
        <taxon>Pieridae</taxon>
        <taxon>Dismorphiinae</taxon>
        <taxon>Leptidea</taxon>
    </lineage>
</organism>
<feature type="region of interest" description="Disordered" evidence="1">
    <location>
        <begin position="45"/>
        <end position="86"/>
    </location>
</feature>
<protein>
    <submittedName>
        <fullName evidence="2">Uncharacterized protein</fullName>
    </submittedName>
</protein>
<gene>
    <name evidence="2" type="ORF">LSINAPIS_LOCUS2600</name>
</gene>
<dbReference type="AlphaFoldDB" id="A0A5E4PTS2"/>
<accession>A0A5E4PTS2</accession>
<sequence>MKSARRYRLPWLSPGGGVGVGSVGPASVGNTFSNMYERDNMSYDAEKPHDYHYPQEQGNGVGDTNTAEKAGQARPSRKARTCLRNL</sequence>
<dbReference type="Proteomes" id="UP000324832">
    <property type="component" value="Unassembled WGS sequence"/>
</dbReference>
<evidence type="ECO:0000313" key="2">
    <source>
        <dbReference type="EMBL" id="VVC89496.1"/>
    </source>
</evidence>
<evidence type="ECO:0000256" key="1">
    <source>
        <dbReference type="SAM" id="MobiDB-lite"/>
    </source>
</evidence>
<keyword evidence="3" id="KW-1185">Reference proteome</keyword>
<feature type="compositionally biased region" description="Basic residues" evidence="1">
    <location>
        <begin position="75"/>
        <end position="86"/>
    </location>
</feature>
<feature type="compositionally biased region" description="Polar residues" evidence="1">
    <location>
        <begin position="56"/>
        <end position="67"/>
    </location>
</feature>
<dbReference type="EMBL" id="FZQP02000559">
    <property type="protein sequence ID" value="VVC89496.1"/>
    <property type="molecule type" value="Genomic_DNA"/>
</dbReference>
<name>A0A5E4PTS2_9NEOP</name>
<proteinExistence type="predicted"/>
<evidence type="ECO:0000313" key="3">
    <source>
        <dbReference type="Proteomes" id="UP000324832"/>
    </source>
</evidence>